<evidence type="ECO:0000313" key="1">
    <source>
        <dbReference type="EMBL" id="KAL2630732.1"/>
    </source>
</evidence>
<sequence length="81" mass="9101">MWQKNRSRVVVTGHATDRPINATTHKERSRVVVTGHATDRPINATTHKERSRLSKAELSMAVMKAEANCKSSTAKEENQRC</sequence>
<accession>A0ABD1YM11</accession>
<comment type="caution">
    <text evidence="1">The sequence shown here is derived from an EMBL/GenBank/DDBJ whole genome shotgun (WGS) entry which is preliminary data.</text>
</comment>
<protein>
    <submittedName>
        <fullName evidence="1">Uncharacterized protein</fullName>
    </submittedName>
</protein>
<organism evidence="1 2">
    <name type="scientific">Riccia fluitans</name>
    <dbReference type="NCBI Taxonomy" id="41844"/>
    <lineage>
        <taxon>Eukaryota</taxon>
        <taxon>Viridiplantae</taxon>
        <taxon>Streptophyta</taxon>
        <taxon>Embryophyta</taxon>
        <taxon>Marchantiophyta</taxon>
        <taxon>Marchantiopsida</taxon>
        <taxon>Marchantiidae</taxon>
        <taxon>Marchantiales</taxon>
        <taxon>Ricciaceae</taxon>
        <taxon>Riccia</taxon>
    </lineage>
</organism>
<proteinExistence type="predicted"/>
<dbReference type="AlphaFoldDB" id="A0ABD1YM11"/>
<dbReference type="Proteomes" id="UP001605036">
    <property type="component" value="Unassembled WGS sequence"/>
</dbReference>
<evidence type="ECO:0000313" key="2">
    <source>
        <dbReference type="Proteomes" id="UP001605036"/>
    </source>
</evidence>
<dbReference type="EMBL" id="JBHFFA010000004">
    <property type="protein sequence ID" value="KAL2630732.1"/>
    <property type="molecule type" value="Genomic_DNA"/>
</dbReference>
<keyword evidence="2" id="KW-1185">Reference proteome</keyword>
<name>A0ABD1YM11_9MARC</name>
<gene>
    <name evidence="1" type="ORF">R1flu_015418</name>
</gene>
<reference evidence="1 2" key="1">
    <citation type="submission" date="2024-09" db="EMBL/GenBank/DDBJ databases">
        <title>Chromosome-scale assembly of Riccia fluitans.</title>
        <authorList>
            <person name="Paukszto L."/>
            <person name="Sawicki J."/>
            <person name="Karawczyk K."/>
            <person name="Piernik-Szablinska J."/>
            <person name="Szczecinska M."/>
            <person name="Mazdziarz M."/>
        </authorList>
    </citation>
    <scope>NUCLEOTIDE SEQUENCE [LARGE SCALE GENOMIC DNA]</scope>
    <source>
        <strain evidence="1">Rf_01</strain>
        <tissue evidence="1">Aerial parts of the thallus</tissue>
    </source>
</reference>